<organism evidence="3 4">
    <name type="scientific">Acinetobacter kyonggiensis</name>
    <dbReference type="NCBI Taxonomy" id="595670"/>
    <lineage>
        <taxon>Bacteria</taxon>
        <taxon>Pseudomonadati</taxon>
        <taxon>Pseudomonadota</taxon>
        <taxon>Gammaproteobacteria</taxon>
        <taxon>Moraxellales</taxon>
        <taxon>Moraxellaceae</taxon>
        <taxon>Acinetobacter</taxon>
    </lineage>
</organism>
<dbReference type="PROSITE" id="PS00934">
    <property type="entry name" value="GLYOXALASE_I_1"/>
    <property type="match status" value="1"/>
</dbReference>
<dbReference type="EMBL" id="FNPK01000005">
    <property type="protein sequence ID" value="SDY20739.1"/>
    <property type="molecule type" value="Genomic_DNA"/>
</dbReference>
<name>A0A1H3I0V2_9GAMM</name>
<dbReference type="GO" id="GO:0046872">
    <property type="term" value="F:metal ion binding"/>
    <property type="evidence" value="ECO:0007669"/>
    <property type="project" value="UniProtKB-KW"/>
</dbReference>
<dbReference type="GO" id="GO:0004462">
    <property type="term" value="F:lactoylglutathione lyase activity"/>
    <property type="evidence" value="ECO:0007669"/>
    <property type="project" value="InterPro"/>
</dbReference>
<sequence length="314" mass="34793">MNIIGIDHLVYGANDLNAAVQFMQDFGLTEVPHQAFGRYFETLDATGILVAEAEHLALPAKLASISQLRKMVYGVADQATLDDIQAELSQDREVKILANGALETVDDVGITIGFQITKRRELNLPVEKINAPGAPHQRGYNQLGVDHSIQIQPRTLGHTAVFVPDAAKAENFYVNRLGFRVSDRLGGGPFLRAGGSTDHHTLFLIQAPEHIKGVEHISFHLSGPSELMLAGQRFEKAGHESFWGPGRHGLGSNWFWYFDGPLGCRFEYDADMDQLDASWIPRELPLHEDNAQAYLLEFRKQNWAPFNGPAKKAG</sequence>
<keyword evidence="1" id="KW-0479">Metal-binding</keyword>
<dbReference type="RefSeq" id="WP_092688657.1">
    <property type="nucleotide sequence ID" value="NZ_FNPK01000005.1"/>
</dbReference>
<dbReference type="InterPro" id="IPR029068">
    <property type="entry name" value="Glyas_Bleomycin-R_OHBP_Dase"/>
</dbReference>
<dbReference type="InterPro" id="IPR037523">
    <property type="entry name" value="VOC_core"/>
</dbReference>
<dbReference type="Proteomes" id="UP000199035">
    <property type="component" value="Unassembled WGS sequence"/>
</dbReference>
<dbReference type="InterPro" id="IPR018146">
    <property type="entry name" value="Glyoxalase_1_CS"/>
</dbReference>
<dbReference type="SUPFAM" id="SSF54593">
    <property type="entry name" value="Glyoxalase/Bleomycin resistance protein/Dihydroxybiphenyl dioxygenase"/>
    <property type="match status" value="2"/>
</dbReference>
<dbReference type="Pfam" id="PF00903">
    <property type="entry name" value="Glyoxalase"/>
    <property type="match status" value="1"/>
</dbReference>
<reference evidence="4" key="1">
    <citation type="submission" date="2016-10" db="EMBL/GenBank/DDBJ databases">
        <authorList>
            <person name="Varghese N."/>
            <person name="Submissions S."/>
        </authorList>
    </citation>
    <scope>NUCLEOTIDE SEQUENCE [LARGE SCALE GENOMIC DNA]</scope>
    <source>
        <strain evidence="4">ANC 5109</strain>
    </source>
</reference>
<evidence type="ECO:0000256" key="1">
    <source>
        <dbReference type="ARBA" id="ARBA00022723"/>
    </source>
</evidence>
<dbReference type="GO" id="GO:0051213">
    <property type="term" value="F:dioxygenase activity"/>
    <property type="evidence" value="ECO:0007669"/>
    <property type="project" value="UniProtKB-KW"/>
</dbReference>
<evidence type="ECO:0000313" key="4">
    <source>
        <dbReference type="Proteomes" id="UP000199035"/>
    </source>
</evidence>
<dbReference type="Gene3D" id="3.10.180.10">
    <property type="entry name" value="2,3-Dihydroxybiphenyl 1,2-Dioxygenase, domain 1"/>
    <property type="match status" value="2"/>
</dbReference>
<dbReference type="PROSITE" id="PS51819">
    <property type="entry name" value="VOC"/>
    <property type="match status" value="1"/>
</dbReference>
<dbReference type="STRING" id="595670.SAMN05421643_105121"/>
<accession>A0A1H3I0V2</accession>
<feature type="domain" description="VOC" evidence="2">
    <location>
        <begin position="155"/>
        <end position="271"/>
    </location>
</feature>
<dbReference type="CDD" id="cd08343">
    <property type="entry name" value="ED_TypeI_classII_C"/>
    <property type="match status" value="1"/>
</dbReference>
<dbReference type="InterPro" id="IPR004360">
    <property type="entry name" value="Glyas_Fos-R_dOase_dom"/>
</dbReference>
<evidence type="ECO:0000259" key="2">
    <source>
        <dbReference type="PROSITE" id="PS51819"/>
    </source>
</evidence>
<gene>
    <name evidence="3" type="ORF">SAMN05421643_105121</name>
</gene>
<protein>
    <submittedName>
        <fullName evidence="3">Glyoxalase/Bleomycin resistance protein/Dioxygenase superfamily protein</fullName>
    </submittedName>
</protein>
<keyword evidence="3" id="KW-0560">Oxidoreductase</keyword>
<proteinExistence type="predicted"/>
<keyword evidence="4" id="KW-1185">Reference proteome</keyword>
<dbReference type="AlphaFoldDB" id="A0A1H3I0V2"/>
<keyword evidence="3" id="KW-0223">Dioxygenase</keyword>
<evidence type="ECO:0000313" key="3">
    <source>
        <dbReference type="EMBL" id="SDY20739.1"/>
    </source>
</evidence>